<dbReference type="InterPro" id="IPR003594">
    <property type="entry name" value="HATPase_dom"/>
</dbReference>
<evidence type="ECO:0000256" key="3">
    <source>
        <dbReference type="ARBA" id="ARBA00012438"/>
    </source>
</evidence>
<dbReference type="GO" id="GO:0005886">
    <property type="term" value="C:plasma membrane"/>
    <property type="evidence" value="ECO:0007669"/>
    <property type="project" value="UniProtKB-SubCell"/>
</dbReference>
<dbReference type="Gene3D" id="1.10.287.130">
    <property type="match status" value="1"/>
</dbReference>
<proteinExistence type="predicted"/>
<name>A0A255YYJ4_9PROT</name>
<keyword evidence="11" id="KW-1133">Transmembrane helix</keyword>
<dbReference type="Gene3D" id="1.20.120.160">
    <property type="entry name" value="HPT domain"/>
    <property type="match status" value="1"/>
</dbReference>
<gene>
    <name evidence="22" type="ORF">CHU95_15430</name>
</gene>
<dbReference type="SMART" id="SM00387">
    <property type="entry name" value="HATPase_c"/>
    <property type="match status" value="1"/>
</dbReference>
<evidence type="ECO:0000256" key="12">
    <source>
        <dbReference type="ARBA" id="ARBA00023012"/>
    </source>
</evidence>
<keyword evidence="6" id="KW-0808">Transferase</keyword>
<evidence type="ECO:0000256" key="10">
    <source>
        <dbReference type="ARBA" id="ARBA00022840"/>
    </source>
</evidence>
<dbReference type="FunFam" id="3.30.565.10:FF:000010">
    <property type="entry name" value="Sensor histidine kinase RcsC"/>
    <property type="match status" value="1"/>
</dbReference>
<feature type="domain" description="Response regulatory" evidence="20">
    <location>
        <begin position="561"/>
        <end position="680"/>
    </location>
</feature>
<keyword evidence="5 17" id="KW-0597">Phosphoprotein</keyword>
<protein>
    <recommendedName>
        <fullName evidence="15">Sensory/regulatory protein RpfC</fullName>
        <ecNumber evidence="3">2.7.13.3</ecNumber>
    </recommendedName>
</protein>
<dbReference type="SUPFAM" id="SSF47384">
    <property type="entry name" value="Homodimeric domain of signal transducing histidine kinase"/>
    <property type="match status" value="1"/>
</dbReference>
<accession>A0A255YYJ4</accession>
<dbReference type="InterPro" id="IPR011006">
    <property type="entry name" value="CheY-like_superfamily"/>
</dbReference>
<evidence type="ECO:0000259" key="19">
    <source>
        <dbReference type="PROSITE" id="PS50109"/>
    </source>
</evidence>
<evidence type="ECO:0000256" key="7">
    <source>
        <dbReference type="ARBA" id="ARBA00022692"/>
    </source>
</evidence>
<feature type="compositionally biased region" description="Acidic residues" evidence="18">
    <location>
        <begin position="13"/>
        <end position="26"/>
    </location>
</feature>
<comment type="catalytic activity">
    <reaction evidence="1">
        <text>ATP + protein L-histidine = ADP + protein N-phospho-L-histidine.</text>
        <dbReference type="EC" id="2.7.13.3"/>
    </reaction>
</comment>
<feature type="modified residue" description="Phosphohistidine" evidence="16">
    <location>
        <position position="750"/>
    </location>
</feature>
<dbReference type="AlphaFoldDB" id="A0A255YYJ4"/>
<dbReference type="PROSITE" id="PS50894">
    <property type="entry name" value="HPT"/>
    <property type="match status" value="1"/>
</dbReference>
<keyword evidence="10" id="KW-0067">ATP-binding</keyword>
<dbReference type="InterPro" id="IPR005467">
    <property type="entry name" value="His_kinase_dom"/>
</dbReference>
<evidence type="ECO:0000256" key="9">
    <source>
        <dbReference type="ARBA" id="ARBA00022777"/>
    </source>
</evidence>
<evidence type="ECO:0000313" key="22">
    <source>
        <dbReference type="EMBL" id="OYQ33735.1"/>
    </source>
</evidence>
<dbReference type="SUPFAM" id="SSF47226">
    <property type="entry name" value="Histidine-containing phosphotransfer domain, HPT domain"/>
    <property type="match status" value="1"/>
</dbReference>
<evidence type="ECO:0000256" key="17">
    <source>
        <dbReference type="PROSITE-ProRule" id="PRU00169"/>
    </source>
</evidence>
<dbReference type="CDD" id="cd16922">
    <property type="entry name" value="HATPase_EvgS-ArcB-TorS-like"/>
    <property type="match status" value="1"/>
</dbReference>
<dbReference type="PANTHER" id="PTHR45339">
    <property type="entry name" value="HYBRID SIGNAL TRANSDUCTION HISTIDINE KINASE J"/>
    <property type="match status" value="1"/>
</dbReference>
<evidence type="ECO:0000256" key="1">
    <source>
        <dbReference type="ARBA" id="ARBA00000085"/>
    </source>
</evidence>
<keyword evidence="8" id="KW-0547">Nucleotide-binding</keyword>
<keyword evidence="9" id="KW-0418">Kinase</keyword>
<keyword evidence="23" id="KW-1185">Reference proteome</keyword>
<evidence type="ECO:0000256" key="16">
    <source>
        <dbReference type="PROSITE-ProRule" id="PRU00110"/>
    </source>
</evidence>
<dbReference type="InterPro" id="IPR036890">
    <property type="entry name" value="HATPase_C_sf"/>
</dbReference>
<feature type="domain" description="HPt" evidence="21">
    <location>
        <begin position="711"/>
        <end position="804"/>
    </location>
</feature>
<reference evidence="22 23" key="1">
    <citation type="submission" date="2017-07" db="EMBL/GenBank/DDBJ databases">
        <title>Niveispirillum cyanobacteriorum sp. nov., isolated from cyanobacterial aggregates in a eutrophic lake.</title>
        <authorList>
            <person name="Cai H."/>
        </authorList>
    </citation>
    <scope>NUCLEOTIDE SEQUENCE [LARGE SCALE GENOMIC DNA]</scope>
    <source>
        <strain evidence="23">TH1-14</strain>
    </source>
</reference>
<organism evidence="22 23">
    <name type="scientific">Niveispirillum lacus</name>
    <dbReference type="NCBI Taxonomy" id="1981099"/>
    <lineage>
        <taxon>Bacteria</taxon>
        <taxon>Pseudomonadati</taxon>
        <taxon>Pseudomonadota</taxon>
        <taxon>Alphaproteobacteria</taxon>
        <taxon>Rhodospirillales</taxon>
        <taxon>Azospirillaceae</taxon>
        <taxon>Niveispirillum</taxon>
    </lineage>
</organism>
<keyword evidence="4" id="KW-1003">Cell membrane</keyword>
<sequence>MVSREGCAFMGGDDADDLFAPEEDDAQSGALDGMNGAVAPAPPSPWPVLVVDDDEEVHIMTRLVLSKLRYKDRPLELLTARSGMEADHVFQQRDDIAVALLDIVMETDDAGLRLARRIREEFANSDTRLILRTGQPGQAPVRDVIVNYDINDYKSKTELTSEKLFITIITGLRSYDNIRSARMAESASKLKSSFLAAMSHEIRTPMNGVLGMLELLAHTPLDEDQRDMLLTAQDSASALLRIIDDILDFSKIEAGRMDIDRHPVDIGAIIEGVADTLAPAARKKGLSFNIHIDPSLPDALMGDPVRLRQVLFNLTGNAIKFTENGSVNVRAERHPDPDTDLVRVRIAVTDTGIGIAPDQRARLFEPFTQAEISTSRRFGGTGLGLSISRRLVELMKGHIGLESVAGHGSTFWFTLDLEKAETLTALTSCSGDIASLNIGLDIAEPDLLETVTAYLRQAGATLVAMDDPAAELLVCAGRGGSSWPVPMTILPTVLIADVDSVRSTDMPPSTQLVGRPVRRATLIRAVALAAGRAAGQASANPKLRATITAPTVKQAADQGRLILVAEDQPVNQMVIRRQLAILGYAADIHADGHAALAAWRPGAHGLLLTDCNMPGMDGYDLTAAIRAQEKAQSLPRLPIVALTANAMAGEDQRCINAGMDDFLSKPLNLDQLDRCLSRWFGPGDALLAQSGTTMASELFDPTMTLDLFGGLDGDARGFLEEFAGSLKSLWAEAENAFAHNDFVIARSRIHALSGVAKNGGAPALGALADSVEGLLKAGNHEPARISALKIPGMIDRVVAAIVAL</sequence>
<evidence type="ECO:0000256" key="2">
    <source>
        <dbReference type="ARBA" id="ARBA00004651"/>
    </source>
</evidence>
<dbReference type="EC" id="2.7.13.3" evidence="3"/>
<dbReference type="Gene3D" id="3.40.50.2300">
    <property type="match status" value="2"/>
</dbReference>
<evidence type="ECO:0000256" key="13">
    <source>
        <dbReference type="ARBA" id="ARBA00023136"/>
    </source>
</evidence>
<evidence type="ECO:0000256" key="15">
    <source>
        <dbReference type="ARBA" id="ARBA00068150"/>
    </source>
</evidence>
<dbReference type="InterPro" id="IPR004358">
    <property type="entry name" value="Sig_transdc_His_kin-like_C"/>
</dbReference>
<feature type="region of interest" description="Disordered" evidence="18">
    <location>
        <begin position="13"/>
        <end position="38"/>
    </location>
</feature>
<dbReference type="InterPro" id="IPR001789">
    <property type="entry name" value="Sig_transdc_resp-reg_receiver"/>
</dbReference>
<dbReference type="PROSITE" id="PS50109">
    <property type="entry name" value="HIS_KIN"/>
    <property type="match status" value="1"/>
</dbReference>
<feature type="modified residue" description="4-aspartylphosphate" evidence="17">
    <location>
        <position position="610"/>
    </location>
</feature>
<dbReference type="Proteomes" id="UP000216998">
    <property type="component" value="Unassembled WGS sequence"/>
</dbReference>
<evidence type="ECO:0000256" key="14">
    <source>
        <dbReference type="ARBA" id="ARBA00064003"/>
    </source>
</evidence>
<evidence type="ECO:0000256" key="5">
    <source>
        <dbReference type="ARBA" id="ARBA00022553"/>
    </source>
</evidence>
<dbReference type="InterPro" id="IPR003661">
    <property type="entry name" value="HisK_dim/P_dom"/>
</dbReference>
<dbReference type="Pfam" id="PF02518">
    <property type="entry name" value="HATPase_c"/>
    <property type="match status" value="1"/>
</dbReference>
<feature type="domain" description="Response regulatory" evidence="20">
    <location>
        <begin position="47"/>
        <end position="171"/>
    </location>
</feature>
<evidence type="ECO:0000256" key="6">
    <source>
        <dbReference type="ARBA" id="ARBA00022679"/>
    </source>
</evidence>
<dbReference type="Gene3D" id="3.30.565.10">
    <property type="entry name" value="Histidine kinase-like ATPase, C-terminal domain"/>
    <property type="match status" value="1"/>
</dbReference>
<evidence type="ECO:0000256" key="11">
    <source>
        <dbReference type="ARBA" id="ARBA00022989"/>
    </source>
</evidence>
<comment type="subcellular location">
    <subcellularLocation>
        <location evidence="2">Cell membrane</location>
        <topology evidence="2">Multi-pass membrane protein</topology>
    </subcellularLocation>
</comment>
<dbReference type="PRINTS" id="PR00344">
    <property type="entry name" value="BCTRLSENSOR"/>
</dbReference>
<dbReference type="CDD" id="cd17546">
    <property type="entry name" value="REC_hyHK_CKI1_RcsC-like"/>
    <property type="match status" value="1"/>
</dbReference>
<evidence type="ECO:0000256" key="4">
    <source>
        <dbReference type="ARBA" id="ARBA00022475"/>
    </source>
</evidence>
<dbReference type="CDD" id="cd00082">
    <property type="entry name" value="HisKA"/>
    <property type="match status" value="1"/>
</dbReference>
<dbReference type="EMBL" id="NOXU01000030">
    <property type="protein sequence ID" value="OYQ33735.1"/>
    <property type="molecule type" value="Genomic_DNA"/>
</dbReference>
<evidence type="ECO:0000259" key="20">
    <source>
        <dbReference type="PROSITE" id="PS50110"/>
    </source>
</evidence>
<dbReference type="PANTHER" id="PTHR45339:SF1">
    <property type="entry name" value="HYBRID SIGNAL TRANSDUCTION HISTIDINE KINASE J"/>
    <property type="match status" value="1"/>
</dbReference>
<dbReference type="Pfam" id="PF01627">
    <property type="entry name" value="Hpt"/>
    <property type="match status" value="1"/>
</dbReference>
<evidence type="ECO:0000256" key="8">
    <source>
        <dbReference type="ARBA" id="ARBA00022741"/>
    </source>
</evidence>
<dbReference type="SMART" id="SM00388">
    <property type="entry name" value="HisKA"/>
    <property type="match status" value="1"/>
</dbReference>
<dbReference type="SUPFAM" id="SSF55874">
    <property type="entry name" value="ATPase domain of HSP90 chaperone/DNA topoisomerase II/histidine kinase"/>
    <property type="match status" value="1"/>
</dbReference>
<dbReference type="FunFam" id="1.10.287.130:FF:000002">
    <property type="entry name" value="Two-component osmosensing histidine kinase"/>
    <property type="match status" value="1"/>
</dbReference>
<dbReference type="GO" id="GO:0000155">
    <property type="term" value="F:phosphorelay sensor kinase activity"/>
    <property type="evidence" value="ECO:0007669"/>
    <property type="project" value="InterPro"/>
</dbReference>
<keyword evidence="13" id="KW-0472">Membrane</keyword>
<evidence type="ECO:0000256" key="18">
    <source>
        <dbReference type="SAM" id="MobiDB-lite"/>
    </source>
</evidence>
<comment type="caution">
    <text evidence="22">The sequence shown here is derived from an EMBL/GenBank/DDBJ whole genome shotgun (WGS) entry which is preliminary data.</text>
</comment>
<dbReference type="Pfam" id="PF00072">
    <property type="entry name" value="Response_reg"/>
    <property type="match status" value="1"/>
</dbReference>
<feature type="modified residue" description="4-aspartylphosphate" evidence="17">
    <location>
        <position position="102"/>
    </location>
</feature>
<dbReference type="Pfam" id="PF00512">
    <property type="entry name" value="HisKA"/>
    <property type="match status" value="1"/>
</dbReference>
<keyword evidence="12" id="KW-0902">Two-component regulatory system</keyword>
<dbReference type="InterPro" id="IPR036097">
    <property type="entry name" value="HisK_dim/P_sf"/>
</dbReference>
<keyword evidence="7" id="KW-0812">Transmembrane</keyword>
<dbReference type="PROSITE" id="PS50110">
    <property type="entry name" value="RESPONSE_REGULATORY"/>
    <property type="match status" value="2"/>
</dbReference>
<feature type="domain" description="Histidine kinase" evidence="19">
    <location>
        <begin position="197"/>
        <end position="419"/>
    </location>
</feature>
<evidence type="ECO:0000313" key="23">
    <source>
        <dbReference type="Proteomes" id="UP000216998"/>
    </source>
</evidence>
<evidence type="ECO:0000259" key="21">
    <source>
        <dbReference type="PROSITE" id="PS50894"/>
    </source>
</evidence>
<comment type="subunit">
    <text evidence="14">At low DSF concentrations, interacts with RpfF.</text>
</comment>
<dbReference type="SMART" id="SM00448">
    <property type="entry name" value="REC"/>
    <property type="match status" value="2"/>
</dbReference>
<dbReference type="GO" id="GO:0005524">
    <property type="term" value="F:ATP binding"/>
    <property type="evidence" value="ECO:0007669"/>
    <property type="project" value="UniProtKB-KW"/>
</dbReference>
<dbReference type="OrthoDB" id="7326651at2"/>
<dbReference type="InterPro" id="IPR008207">
    <property type="entry name" value="Sig_transdc_His_kin_Hpt_dom"/>
</dbReference>
<dbReference type="InterPro" id="IPR036641">
    <property type="entry name" value="HPT_dom_sf"/>
</dbReference>
<dbReference type="SUPFAM" id="SSF52172">
    <property type="entry name" value="CheY-like"/>
    <property type="match status" value="2"/>
</dbReference>